<dbReference type="NCBIfam" id="TIGR02941">
    <property type="entry name" value="Sigma_B"/>
    <property type="match status" value="1"/>
</dbReference>
<dbReference type="InterPro" id="IPR014288">
    <property type="entry name" value="RNA_pol_sigma-B"/>
</dbReference>
<evidence type="ECO:0000256" key="1">
    <source>
        <dbReference type="ARBA" id="ARBA00023015"/>
    </source>
</evidence>
<evidence type="ECO:0000256" key="4">
    <source>
        <dbReference type="ARBA" id="ARBA00023163"/>
    </source>
</evidence>
<dbReference type="Proteomes" id="UP001597227">
    <property type="component" value="Unassembled WGS sequence"/>
</dbReference>
<comment type="function">
    <text evidence="5">Sigma factors are initiation factors that promote the attachment of RNA polymerase to specific initiation sites and are then released.</text>
</comment>
<dbReference type="NCBIfam" id="TIGR02980">
    <property type="entry name" value="SigBFG"/>
    <property type="match status" value="1"/>
</dbReference>
<dbReference type="Pfam" id="PF04545">
    <property type="entry name" value="Sigma70_r4"/>
    <property type="match status" value="1"/>
</dbReference>
<dbReference type="PROSITE" id="PS00715">
    <property type="entry name" value="SIGMA70_1"/>
    <property type="match status" value="1"/>
</dbReference>
<dbReference type="NCBIfam" id="TIGR02937">
    <property type="entry name" value="sigma70-ECF"/>
    <property type="match status" value="1"/>
</dbReference>
<keyword evidence="4 5" id="KW-0804">Transcription</keyword>
<dbReference type="InterPro" id="IPR036388">
    <property type="entry name" value="WH-like_DNA-bd_sf"/>
</dbReference>
<keyword evidence="9" id="KW-1185">Reference proteome</keyword>
<feature type="domain" description="RNA polymerase sigma-70" evidence="7">
    <location>
        <begin position="219"/>
        <end position="245"/>
    </location>
</feature>
<dbReference type="InterPro" id="IPR013325">
    <property type="entry name" value="RNA_pol_sigma_r2"/>
</dbReference>
<keyword evidence="2 5" id="KW-0731">Sigma factor</keyword>
<dbReference type="PROSITE" id="PS00716">
    <property type="entry name" value="SIGMA70_2"/>
    <property type="match status" value="1"/>
</dbReference>
<dbReference type="SUPFAM" id="SSF88946">
    <property type="entry name" value="Sigma2 domain of RNA polymerase sigma factors"/>
    <property type="match status" value="1"/>
</dbReference>
<dbReference type="Pfam" id="PF04539">
    <property type="entry name" value="Sigma70_r3"/>
    <property type="match status" value="1"/>
</dbReference>
<evidence type="ECO:0000259" key="6">
    <source>
        <dbReference type="PROSITE" id="PS00715"/>
    </source>
</evidence>
<evidence type="ECO:0000256" key="5">
    <source>
        <dbReference type="RuleBase" id="RU362124"/>
    </source>
</evidence>
<reference evidence="9" key="1">
    <citation type="journal article" date="2019" name="Int. J. Syst. Evol. Microbiol.">
        <title>The Global Catalogue of Microorganisms (GCM) 10K type strain sequencing project: providing services to taxonomists for standard genome sequencing and annotation.</title>
        <authorList>
            <consortium name="The Broad Institute Genomics Platform"/>
            <consortium name="The Broad Institute Genome Sequencing Center for Infectious Disease"/>
            <person name="Wu L."/>
            <person name="Ma J."/>
        </authorList>
    </citation>
    <scope>NUCLEOTIDE SEQUENCE [LARGE SCALE GENOMIC DNA]</scope>
    <source>
        <strain evidence="9">CCUG 15531</strain>
    </source>
</reference>
<organism evidence="8 9">
    <name type="scientific">Fredinandcohnia salidurans</name>
    <dbReference type="NCBI Taxonomy" id="2595041"/>
    <lineage>
        <taxon>Bacteria</taxon>
        <taxon>Bacillati</taxon>
        <taxon>Bacillota</taxon>
        <taxon>Bacilli</taxon>
        <taxon>Bacillales</taxon>
        <taxon>Bacillaceae</taxon>
        <taxon>Fredinandcohnia</taxon>
    </lineage>
</organism>
<evidence type="ECO:0000256" key="3">
    <source>
        <dbReference type="ARBA" id="ARBA00023125"/>
    </source>
</evidence>
<protein>
    <recommendedName>
        <fullName evidence="5">RNA polymerase sigma factor</fullName>
    </recommendedName>
</protein>
<dbReference type="Gene3D" id="1.10.10.10">
    <property type="entry name" value="Winged helix-like DNA-binding domain superfamily/Winged helix DNA-binding domain"/>
    <property type="match status" value="2"/>
</dbReference>
<feature type="domain" description="RNA polymerase sigma-70" evidence="6">
    <location>
        <begin position="56"/>
        <end position="69"/>
    </location>
</feature>
<dbReference type="SUPFAM" id="SSF88659">
    <property type="entry name" value="Sigma3 and sigma4 domains of RNA polymerase sigma factors"/>
    <property type="match status" value="2"/>
</dbReference>
<comment type="similarity">
    <text evidence="5">Belongs to the sigma-70 factor family.</text>
</comment>
<dbReference type="Pfam" id="PF04542">
    <property type="entry name" value="Sigma70_r2"/>
    <property type="match status" value="1"/>
</dbReference>
<dbReference type="InterPro" id="IPR007624">
    <property type="entry name" value="RNA_pol_sigma70_r3"/>
</dbReference>
<evidence type="ECO:0000259" key="7">
    <source>
        <dbReference type="PROSITE" id="PS00716"/>
    </source>
</evidence>
<comment type="caution">
    <text evidence="8">The sequence shown here is derived from an EMBL/GenBank/DDBJ whole genome shotgun (WGS) entry which is preliminary data.</text>
</comment>
<sequence length="251" mass="29052">MKRQSTNPKRDEVERLVQDFRKTGSKAIEREIVEKYENLIHSIAWKYSKGRAFHEDIVQVGRIGLLGAIRRFDQTVGKSFNSFAVPTIIGEIKHYLRDKTWSVHVPRGAKELGIKIKKAKEELTVALQRTPEVHEIANYLHVDKKEVLEAMELGQAYYSKSIEMPIDQESEGKAIIETVGKKDRAYEKVLKRLDVKKALHVLSNREKRILYYTYIQEKSQRETGRIVGVSQMHVSRIQRNAIKKLREAVLG</sequence>
<dbReference type="InterPro" id="IPR013324">
    <property type="entry name" value="RNA_pol_sigma_r3/r4-like"/>
</dbReference>
<evidence type="ECO:0000313" key="8">
    <source>
        <dbReference type="EMBL" id="MFD1781391.1"/>
    </source>
</evidence>
<proteinExistence type="inferred from homology"/>
<dbReference type="InterPro" id="IPR007630">
    <property type="entry name" value="RNA_pol_sigma70_r4"/>
</dbReference>
<dbReference type="InterPro" id="IPR000943">
    <property type="entry name" value="RNA_pol_sigma70"/>
</dbReference>
<accession>A0ABW4MUV9</accession>
<evidence type="ECO:0000313" key="9">
    <source>
        <dbReference type="Proteomes" id="UP001597227"/>
    </source>
</evidence>
<dbReference type="InterPro" id="IPR014322">
    <property type="entry name" value="RNA_pol_sigma-B/F/G"/>
</dbReference>
<name>A0ABW4MUV9_9BACI</name>
<dbReference type="PANTHER" id="PTHR30385">
    <property type="entry name" value="SIGMA FACTOR F FLAGELLAR"/>
    <property type="match status" value="1"/>
</dbReference>
<dbReference type="PANTHER" id="PTHR30385:SF4">
    <property type="entry name" value="RNA POLYMERASE SIGMA-E FACTOR"/>
    <property type="match status" value="1"/>
</dbReference>
<dbReference type="InterPro" id="IPR014284">
    <property type="entry name" value="RNA_pol_sigma-70_dom"/>
</dbReference>
<dbReference type="PRINTS" id="PR00046">
    <property type="entry name" value="SIGMA70FCT"/>
</dbReference>
<evidence type="ECO:0000256" key="2">
    <source>
        <dbReference type="ARBA" id="ARBA00023082"/>
    </source>
</evidence>
<keyword evidence="1 5" id="KW-0805">Transcription regulation</keyword>
<keyword evidence="3 5" id="KW-0238">DNA-binding</keyword>
<dbReference type="EMBL" id="JBHUEK010000033">
    <property type="protein sequence ID" value="MFD1781391.1"/>
    <property type="molecule type" value="Genomic_DNA"/>
</dbReference>
<gene>
    <name evidence="8" type="primary">sigB</name>
    <name evidence="8" type="ORF">ACFSFW_22295</name>
</gene>
<dbReference type="Gene3D" id="1.20.120.1810">
    <property type="match status" value="1"/>
</dbReference>
<dbReference type="CDD" id="cd06171">
    <property type="entry name" value="Sigma70_r4"/>
    <property type="match status" value="1"/>
</dbReference>
<dbReference type="RefSeq" id="WP_388041520.1">
    <property type="nucleotide sequence ID" value="NZ_JBHUEK010000033.1"/>
</dbReference>
<dbReference type="InterPro" id="IPR007627">
    <property type="entry name" value="RNA_pol_sigma70_r2"/>
</dbReference>